<dbReference type="InterPro" id="IPR000653">
    <property type="entry name" value="DegT/StrS_aminotransferase"/>
</dbReference>
<protein>
    <recommendedName>
        <fullName evidence="3">Aminotransferase DegT</fullName>
    </recommendedName>
</protein>
<evidence type="ECO:0000313" key="2">
    <source>
        <dbReference type="EMBL" id="SVB39070.1"/>
    </source>
</evidence>
<dbReference type="Gene3D" id="3.90.1150.10">
    <property type="entry name" value="Aspartate Aminotransferase, domain 1"/>
    <property type="match status" value="1"/>
</dbReference>
<keyword evidence="1" id="KW-0663">Pyridoxal phosphate</keyword>
<evidence type="ECO:0008006" key="3">
    <source>
        <dbReference type="Google" id="ProtNLM"/>
    </source>
</evidence>
<dbReference type="GO" id="GO:0008483">
    <property type="term" value="F:transaminase activity"/>
    <property type="evidence" value="ECO:0007669"/>
    <property type="project" value="TreeGrafter"/>
</dbReference>
<dbReference type="AlphaFoldDB" id="A0A382DKS6"/>
<reference evidence="2" key="1">
    <citation type="submission" date="2018-05" db="EMBL/GenBank/DDBJ databases">
        <authorList>
            <person name="Lanie J.A."/>
            <person name="Ng W.-L."/>
            <person name="Kazmierczak K.M."/>
            <person name="Andrzejewski T.M."/>
            <person name="Davidsen T.M."/>
            <person name="Wayne K.J."/>
            <person name="Tettelin H."/>
            <person name="Glass J.I."/>
            <person name="Rusch D."/>
            <person name="Podicherti R."/>
            <person name="Tsui H.-C.T."/>
            <person name="Winkler M.E."/>
        </authorList>
    </citation>
    <scope>NUCLEOTIDE SEQUENCE</scope>
</reference>
<dbReference type="GO" id="GO:0030170">
    <property type="term" value="F:pyridoxal phosphate binding"/>
    <property type="evidence" value="ECO:0007669"/>
    <property type="project" value="UniProtKB-ARBA"/>
</dbReference>
<name>A0A382DKS6_9ZZZZ</name>
<dbReference type="EMBL" id="UINC01039916">
    <property type="protein sequence ID" value="SVB39070.1"/>
    <property type="molecule type" value="Genomic_DNA"/>
</dbReference>
<dbReference type="InterPro" id="IPR015421">
    <property type="entry name" value="PyrdxlP-dep_Trfase_major"/>
</dbReference>
<dbReference type="Pfam" id="PF01041">
    <property type="entry name" value="DegT_DnrJ_EryC1"/>
    <property type="match status" value="1"/>
</dbReference>
<dbReference type="InterPro" id="IPR015424">
    <property type="entry name" value="PyrdxlP-dep_Trfase"/>
</dbReference>
<gene>
    <name evidence="2" type="ORF">METZ01_LOCUS191924</name>
</gene>
<dbReference type="PIRSF" id="PIRSF000390">
    <property type="entry name" value="PLP_StrS"/>
    <property type="match status" value="1"/>
</dbReference>
<sequence>MKYFDLKAQYKRLSDPVNERIQVVLNHGQFVLGPEVMELERALADRVCVKHCIAVSSGTDALLMVLMALGIKAGDEVITSPFTFFSTAEMIALLGAKPVFVDIDRQTYNINPELLESAITSRTKLILPVSLFGQCADYDTISEIAQRHHLPVLEDGAQSFGAFYKNRPSCGLTDIAATSFFPSKPLGCYGDGGALFTNSDELEKLLREIRSHGEIARNHHVRLGINGRLDSLQAAILLAKLEIFDDEVVARGKVAKRYSELIREAFKNAEPDLRVTPPFMEPHNTSVYGQYTIEVASRESVRAAMEAHEIPTATHYAQPLHLQPVFSYLGKRQGAYPAAESAATQVMSLPMHPYITEKQQAQVVGALKDAVFTT</sequence>
<dbReference type="SUPFAM" id="SSF53383">
    <property type="entry name" value="PLP-dependent transferases"/>
    <property type="match status" value="1"/>
</dbReference>
<dbReference type="InterPro" id="IPR015422">
    <property type="entry name" value="PyrdxlP-dep_Trfase_small"/>
</dbReference>
<accession>A0A382DKS6</accession>
<proteinExistence type="predicted"/>
<dbReference type="Gene3D" id="3.40.640.10">
    <property type="entry name" value="Type I PLP-dependent aspartate aminotransferase-like (Major domain)"/>
    <property type="match status" value="1"/>
</dbReference>
<dbReference type="CDD" id="cd00616">
    <property type="entry name" value="AHBA_syn"/>
    <property type="match status" value="1"/>
</dbReference>
<evidence type="ECO:0000256" key="1">
    <source>
        <dbReference type="ARBA" id="ARBA00022898"/>
    </source>
</evidence>
<dbReference type="PANTHER" id="PTHR30244:SF42">
    <property type="entry name" value="UDP-2-ACETAMIDO-2-DEOXY-3-OXO-D-GLUCURONATE AMINOTRANSFERASE"/>
    <property type="match status" value="1"/>
</dbReference>
<dbReference type="GO" id="GO:0000271">
    <property type="term" value="P:polysaccharide biosynthetic process"/>
    <property type="evidence" value="ECO:0007669"/>
    <property type="project" value="TreeGrafter"/>
</dbReference>
<organism evidence="2">
    <name type="scientific">marine metagenome</name>
    <dbReference type="NCBI Taxonomy" id="408172"/>
    <lineage>
        <taxon>unclassified sequences</taxon>
        <taxon>metagenomes</taxon>
        <taxon>ecological metagenomes</taxon>
    </lineage>
</organism>
<dbReference type="FunFam" id="3.40.640.10:FF:000089">
    <property type="entry name" value="Aminotransferase, DegT/DnrJ/EryC1/StrS family"/>
    <property type="match status" value="1"/>
</dbReference>
<dbReference type="PANTHER" id="PTHR30244">
    <property type="entry name" value="TRANSAMINASE"/>
    <property type="match status" value="1"/>
</dbReference>